<evidence type="ECO:0000313" key="2">
    <source>
        <dbReference type="EMBL" id="NWJ77783.1"/>
    </source>
</evidence>
<dbReference type="GO" id="GO:0050660">
    <property type="term" value="F:flavin adenine dinucleotide binding"/>
    <property type="evidence" value="ECO:0007669"/>
    <property type="project" value="TreeGrafter"/>
</dbReference>
<name>A0A7K4MGA3_9ARCH</name>
<comment type="similarity">
    <text evidence="1">Belongs to the TPP enzyme family.</text>
</comment>
<feature type="non-terminal residue" evidence="2">
    <location>
        <position position="49"/>
    </location>
</feature>
<dbReference type="CDD" id="cd07035">
    <property type="entry name" value="TPP_PYR_POX_like"/>
    <property type="match status" value="1"/>
</dbReference>
<dbReference type="GO" id="GO:0005948">
    <property type="term" value="C:acetolactate synthase complex"/>
    <property type="evidence" value="ECO:0007669"/>
    <property type="project" value="TreeGrafter"/>
</dbReference>
<dbReference type="PANTHER" id="PTHR18968:SF13">
    <property type="entry name" value="ACETOLACTATE SYNTHASE CATALYTIC SUBUNIT, MITOCHONDRIAL"/>
    <property type="match status" value="1"/>
</dbReference>
<dbReference type="InterPro" id="IPR012001">
    <property type="entry name" value="Thiamin_PyroP_enz_TPP-bd_dom"/>
</dbReference>
<sequence>MEIMNGGKALMKALEKEGVKQVFGLPGGANLPMYDELYKSNIRHILVRH</sequence>
<dbReference type="AlphaFoldDB" id="A0A7K4MGA3"/>
<dbReference type="Proteomes" id="UP000527815">
    <property type="component" value="Unassembled WGS sequence"/>
</dbReference>
<evidence type="ECO:0000256" key="1">
    <source>
        <dbReference type="ARBA" id="ARBA00007812"/>
    </source>
</evidence>
<dbReference type="Gene3D" id="3.40.50.970">
    <property type="match status" value="1"/>
</dbReference>
<dbReference type="PANTHER" id="PTHR18968">
    <property type="entry name" value="THIAMINE PYROPHOSPHATE ENZYMES"/>
    <property type="match status" value="1"/>
</dbReference>
<dbReference type="InterPro" id="IPR045229">
    <property type="entry name" value="TPP_enz"/>
</dbReference>
<dbReference type="SUPFAM" id="SSF52518">
    <property type="entry name" value="Thiamin diphosphate-binding fold (THDP-binding)"/>
    <property type="match status" value="1"/>
</dbReference>
<dbReference type="GO" id="GO:0009099">
    <property type="term" value="P:L-valine biosynthetic process"/>
    <property type="evidence" value="ECO:0007669"/>
    <property type="project" value="TreeGrafter"/>
</dbReference>
<proteinExistence type="inferred from homology"/>
<dbReference type="GO" id="GO:0009097">
    <property type="term" value="P:isoleucine biosynthetic process"/>
    <property type="evidence" value="ECO:0007669"/>
    <property type="project" value="TreeGrafter"/>
</dbReference>
<evidence type="ECO:0000313" key="3">
    <source>
        <dbReference type="Proteomes" id="UP000527815"/>
    </source>
</evidence>
<dbReference type="GO" id="GO:0044272">
    <property type="term" value="P:sulfur compound biosynthetic process"/>
    <property type="evidence" value="ECO:0007669"/>
    <property type="project" value="UniProtKB-ARBA"/>
</dbReference>
<dbReference type="Pfam" id="PF02776">
    <property type="entry name" value="TPP_enzyme_N"/>
    <property type="match status" value="1"/>
</dbReference>
<dbReference type="GO" id="GO:0030976">
    <property type="term" value="F:thiamine pyrophosphate binding"/>
    <property type="evidence" value="ECO:0007669"/>
    <property type="project" value="InterPro"/>
</dbReference>
<dbReference type="InterPro" id="IPR029061">
    <property type="entry name" value="THDP-binding"/>
</dbReference>
<organism evidence="2 3">
    <name type="scientific">Marine Group I thaumarchaeote</name>
    <dbReference type="NCBI Taxonomy" id="2511932"/>
    <lineage>
        <taxon>Archaea</taxon>
        <taxon>Nitrososphaerota</taxon>
        <taxon>Marine Group I</taxon>
    </lineage>
</organism>
<accession>A0A7K4MGA3</accession>
<gene>
    <name evidence="2" type="ORF">HX865_04710</name>
</gene>
<protein>
    <submittedName>
        <fullName evidence="2">Uncharacterized protein</fullName>
    </submittedName>
</protein>
<reference evidence="2 3" key="1">
    <citation type="journal article" date="2019" name="Environ. Microbiol.">
        <title>Genomics insights into ecotype formation of ammonia-oxidizing archaea in the deep ocean.</title>
        <authorList>
            <person name="Wang Y."/>
            <person name="Huang J.M."/>
            <person name="Cui G.J."/>
            <person name="Nunoura T."/>
            <person name="Takaki Y."/>
            <person name="Li W.L."/>
            <person name="Li J."/>
            <person name="Gao Z.M."/>
            <person name="Takai K."/>
            <person name="Zhang A.Q."/>
            <person name="Stepanauskas R."/>
        </authorList>
    </citation>
    <scope>NUCLEOTIDE SEQUENCE [LARGE SCALE GENOMIC DNA]</scope>
    <source>
        <strain evidence="2 3">D1b</strain>
    </source>
</reference>
<dbReference type="EMBL" id="JACASZ010000089">
    <property type="protein sequence ID" value="NWJ77783.1"/>
    <property type="molecule type" value="Genomic_DNA"/>
</dbReference>
<comment type="caution">
    <text evidence="2">The sequence shown here is derived from an EMBL/GenBank/DDBJ whole genome shotgun (WGS) entry which is preliminary data.</text>
</comment>
<dbReference type="GO" id="GO:0003984">
    <property type="term" value="F:acetolactate synthase activity"/>
    <property type="evidence" value="ECO:0007669"/>
    <property type="project" value="TreeGrafter"/>
</dbReference>